<feature type="domain" description="NTP pyrophosphohydrolase MazG-like" evidence="1">
    <location>
        <begin position="172"/>
        <end position="229"/>
    </location>
</feature>
<organism evidence="2 3">
    <name type="scientific">Caldinitratiruptor microaerophilus</name>
    <dbReference type="NCBI Taxonomy" id="671077"/>
    <lineage>
        <taxon>Bacteria</taxon>
        <taxon>Bacillati</taxon>
        <taxon>Bacillota</taxon>
        <taxon>Clostridia</taxon>
        <taxon>Eubacteriales</taxon>
        <taxon>Symbiobacteriaceae</taxon>
        <taxon>Caldinitratiruptor</taxon>
    </lineage>
</organism>
<dbReference type="GO" id="GO:0046076">
    <property type="term" value="P:dTTP catabolic process"/>
    <property type="evidence" value="ECO:0007669"/>
    <property type="project" value="TreeGrafter"/>
</dbReference>
<dbReference type="RefSeq" id="WP_264842628.1">
    <property type="nucleotide sequence ID" value="NZ_AP025628.1"/>
</dbReference>
<dbReference type="GO" id="GO:0046061">
    <property type="term" value="P:dATP catabolic process"/>
    <property type="evidence" value="ECO:0007669"/>
    <property type="project" value="TreeGrafter"/>
</dbReference>
<keyword evidence="3" id="KW-1185">Reference proteome</keyword>
<dbReference type="FunFam" id="1.10.287.1080:FF:000001">
    <property type="entry name" value="Nucleoside triphosphate pyrophosphohydrolase"/>
    <property type="match status" value="1"/>
</dbReference>
<dbReference type="CDD" id="cd11528">
    <property type="entry name" value="NTP-PPase_MazG_Nterm"/>
    <property type="match status" value="1"/>
</dbReference>
<gene>
    <name evidence="2" type="primary">mazG</name>
    <name evidence="2" type="ORF">caldi_31080</name>
</gene>
<dbReference type="InterPro" id="IPR011551">
    <property type="entry name" value="NTP_PyrPHydrolase_MazG"/>
</dbReference>
<dbReference type="InterPro" id="IPR048015">
    <property type="entry name" value="NTP-PPase_MazG-like_N"/>
</dbReference>
<dbReference type="FunFam" id="1.10.287.1080:FF:000003">
    <property type="entry name" value="Nucleoside triphosphate pyrophosphohydrolase"/>
    <property type="match status" value="1"/>
</dbReference>
<dbReference type="PANTHER" id="PTHR30522">
    <property type="entry name" value="NUCLEOSIDE TRIPHOSPHATE PYROPHOSPHOHYDROLASE"/>
    <property type="match status" value="1"/>
</dbReference>
<evidence type="ECO:0000259" key="1">
    <source>
        <dbReference type="Pfam" id="PF03819"/>
    </source>
</evidence>
<dbReference type="NCBIfam" id="NF007113">
    <property type="entry name" value="PRK09562.1"/>
    <property type="match status" value="1"/>
</dbReference>
<dbReference type="SUPFAM" id="SSF101386">
    <property type="entry name" value="all-alpha NTP pyrophosphatases"/>
    <property type="match status" value="2"/>
</dbReference>
<name>A0AA35CNZ0_9FIRM</name>
<accession>A0AA35CNZ0</accession>
<reference evidence="2" key="1">
    <citation type="submission" date="2022-03" db="EMBL/GenBank/DDBJ databases">
        <title>Complete genome sequence of Caldinitratiruptor microaerophilus.</title>
        <authorList>
            <person name="Mukaiyama R."/>
            <person name="Nishiyama T."/>
            <person name="Ueda K."/>
        </authorList>
    </citation>
    <scope>NUCLEOTIDE SEQUENCE</scope>
    <source>
        <strain evidence="2">JCM 16183</strain>
    </source>
</reference>
<protein>
    <submittedName>
        <fullName evidence="2">Nucleoside triphosphate pyrophosphohydrolase</fullName>
    </submittedName>
</protein>
<proteinExistence type="predicted"/>
<evidence type="ECO:0000313" key="2">
    <source>
        <dbReference type="EMBL" id="BDG62018.1"/>
    </source>
</evidence>
<dbReference type="GO" id="GO:0046052">
    <property type="term" value="P:UTP catabolic process"/>
    <property type="evidence" value="ECO:0007669"/>
    <property type="project" value="TreeGrafter"/>
</dbReference>
<dbReference type="NCBIfam" id="TIGR00444">
    <property type="entry name" value="mazG"/>
    <property type="match status" value="1"/>
</dbReference>
<dbReference type="GO" id="GO:0046047">
    <property type="term" value="P:TTP catabolic process"/>
    <property type="evidence" value="ECO:0007669"/>
    <property type="project" value="TreeGrafter"/>
</dbReference>
<dbReference type="GO" id="GO:0047429">
    <property type="term" value="F:nucleoside triphosphate diphosphatase activity"/>
    <property type="evidence" value="ECO:0007669"/>
    <property type="project" value="InterPro"/>
</dbReference>
<dbReference type="Proteomes" id="UP001163687">
    <property type="component" value="Chromosome"/>
</dbReference>
<sequence length="264" mass="29401">MTRHPFDELVEVMVRLRGPGGCPWDREQTHRSLRPYLIEEAYEAAEAAQAGDDRHLAEELGDVLLQVVFHAQIARERGAFSIEDVVRRLTEKLVRRHPHVFGDVRVAGAGEVVRNWEAIKAAEAAARGESPGPRRLLEGVGKGQPALTRARKVQEKAAEVGFDWKDITGPLAKVSEEVAEIERARLRGGPEEIEAEVGDLLFAAVNVARKLGVDPELALSGAIRRFERRFAYIEDRAAASGKALREMSLEEMDTLWEEGKRAEK</sequence>
<dbReference type="Gene3D" id="1.10.287.1080">
    <property type="entry name" value="MazG-like"/>
    <property type="match status" value="2"/>
</dbReference>
<dbReference type="InterPro" id="IPR048011">
    <property type="entry name" value="NTP-PPase_MazG-like_C"/>
</dbReference>
<dbReference type="Pfam" id="PF03819">
    <property type="entry name" value="MazG"/>
    <property type="match status" value="2"/>
</dbReference>
<dbReference type="GO" id="GO:0006203">
    <property type="term" value="P:dGTP catabolic process"/>
    <property type="evidence" value="ECO:0007669"/>
    <property type="project" value="TreeGrafter"/>
</dbReference>
<dbReference type="AlphaFoldDB" id="A0AA35CNZ0"/>
<evidence type="ECO:0000313" key="3">
    <source>
        <dbReference type="Proteomes" id="UP001163687"/>
    </source>
</evidence>
<feature type="domain" description="NTP pyrophosphohydrolase MazG-like" evidence="1">
    <location>
        <begin position="28"/>
        <end position="101"/>
    </location>
</feature>
<dbReference type="EMBL" id="AP025628">
    <property type="protein sequence ID" value="BDG62018.1"/>
    <property type="molecule type" value="Genomic_DNA"/>
</dbReference>
<dbReference type="PANTHER" id="PTHR30522:SF0">
    <property type="entry name" value="NUCLEOSIDE TRIPHOSPHATE PYROPHOSPHOHYDROLASE"/>
    <property type="match status" value="1"/>
</dbReference>
<dbReference type="InterPro" id="IPR004518">
    <property type="entry name" value="MazG-like_dom"/>
</dbReference>
<dbReference type="GO" id="GO:0006950">
    <property type="term" value="P:response to stress"/>
    <property type="evidence" value="ECO:0007669"/>
    <property type="project" value="UniProtKB-ARBA"/>
</dbReference>
<dbReference type="GO" id="GO:0046081">
    <property type="term" value="P:dUTP catabolic process"/>
    <property type="evidence" value="ECO:0007669"/>
    <property type="project" value="TreeGrafter"/>
</dbReference>
<dbReference type="CDD" id="cd11529">
    <property type="entry name" value="NTP-PPase_MazG_Cterm"/>
    <property type="match status" value="1"/>
</dbReference>
<dbReference type="KEGG" id="cmic:caldi_31080"/>